<sequence>MFRPVLSGLPLVEAFERLQRAASDFIDPDREHFFTTLHEYVKGNEDQEIDTSGKFIELGSGAAVRRYCFPNDVLEFHDERHRFRRRHILDRPRSEDPVESRLHFTRRATGTKAVEQFRRRLGDSRTNRVGKGIVVPPHVGGALFGVRSQSCVPPLLENDLAVWCDHSTPPISQSRRSNKPASGHAARDRTAPFMATKDE</sequence>
<name>Q3IBS4_9BACT</name>
<proteinExistence type="predicted"/>
<feature type="compositionally biased region" description="Basic and acidic residues" evidence="1">
    <location>
        <begin position="185"/>
        <end position="199"/>
    </location>
</feature>
<feature type="region of interest" description="Disordered" evidence="1">
    <location>
        <begin position="168"/>
        <end position="199"/>
    </location>
</feature>
<protein>
    <submittedName>
        <fullName evidence="2">Uncharacterized protein</fullName>
    </submittedName>
</protein>
<evidence type="ECO:0000256" key="1">
    <source>
        <dbReference type="SAM" id="MobiDB-lite"/>
    </source>
</evidence>
<dbReference type="AlphaFoldDB" id="Q3IBS4"/>
<reference evidence="2" key="1">
    <citation type="journal article" date="2005" name="J. Bacteriol.">
        <title>Clustered genes related to sulfate respiration in uncultured prokaryotes support the theory of their concomitant horizontal transfer.</title>
        <authorList>
            <person name="Mussmann M."/>
            <person name="Richter M."/>
            <person name="Lombardot T."/>
            <person name="Meyerdierks A."/>
            <person name="Kuever J."/>
            <person name="Kube M."/>
            <person name="Glockner F.O."/>
            <person name="Amann R."/>
        </authorList>
    </citation>
    <scope>NUCLEOTIDE SEQUENCE</scope>
</reference>
<accession>Q3IBS4</accession>
<organism evidence="2">
    <name type="scientific">uncultured sulfate-reducing bacterium</name>
    <dbReference type="NCBI Taxonomy" id="153939"/>
    <lineage>
        <taxon>Bacteria</taxon>
        <taxon>environmental samples</taxon>
    </lineage>
</organism>
<evidence type="ECO:0000313" key="2">
    <source>
        <dbReference type="EMBL" id="CAJ31132.1"/>
    </source>
</evidence>
<gene>
    <name evidence="2" type="ORF">42c90016</name>
</gene>
<dbReference type="EMBL" id="CT025834">
    <property type="protein sequence ID" value="CAJ31132.1"/>
    <property type="molecule type" value="Genomic_DNA"/>
</dbReference>